<comment type="catalytic activity">
    <reaction evidence="9">
        <text>IMP + H2O = 5-formamido-1-(5-phospho-D-ribosyl)imidazole-4-carboxamide</text>
        <dbReference type="Rhea" id="RHEA:18445"/>
        <dbReference type="ChEBI" id="CHEBI:15377"/>
        <dbReference type="ChEBI" id="CHEBI:58053"/>
        <dbReference type="ChEBI" id="CHEBI:58467"/>
        <dbReference type="EC" id="3.5.4.10"/>
    </reaction>
</comment>
<evidence type="ECO:0000313" key="11">
    <source>
        <dbReference type="EMBL" id="CAB4346682.1"/>
    </source>
</evidence>
<dbReference type="InterPro" id="IPR024051">
    <property type="entry name" value="AICAR_Tfase_dup_dom_sf"/>
</dbReference>
<dbReference type="PANTHER" id="PTHR11692">
    <property type="entry name" value="BIFUNCTIONAL PURINE BIOSYNTHESIS PROTEIN PURH"/>
    <property type="match status" value="1"/>
</dbReference>
<dbReference type="InterPro" id="IPR036914">
    <property type="entry name" value="MGS-like_dom_sf"/>
</dbReference>
<dbReference type="InterPro" id="IPR002695">
    <property type="entry name" value="PurH-like"/>
</dbReference>
<keyword evidence="6" id="KW-0378">Hydrolase</keyword>
<evidence type="ECO:0000259" key="10">
    <source>
        <dbReference type="PROSITE" id="PS51855"/>
    </source>
</evidence>
<dbReference type="HAMAP" id="MF_00139">
    <property type="entry name" value="PurH"/>
    <property type="match status" value="1"/>
</dbReference>
<dbReference type="AlphaFoldDB" id="A0A6J5ZZ66"/>
<evidence type="ECO:0000256" key="4">
    <source>
        <dbReference type="ARBA" id="ARBA00022679"/>
    </source>
</evidence>
<organism evidence="11">
    <name type="scientific">freshwater metagenome</name>
    <dbReference type="NCBI Taxonomy" id="449393"/>
    <lineage>
        <taxon>unclassified sequences</taxon>
        <taxon>metagenomes</taxon>
        <taxon>ecological metagenomes</taxon>
    </lineage>
</organism>
<evidence type="ECO:0000256" key="9">
    <source>
        <dbReference type="ARBA" id="ARBA00050687"/>
    </source>
</evidence>
<proteinExistence type="inferred from homology"/>
<dbReference type="Gene3D" id="3.40.50.1380">
    <property type="entry name" value="Methylglyoxal synthase-like domain"/>
    <property type="match status" value="1"/>
</dbReference>
<feature type="domain" description="MGS-like" evidence="10">
    <location>
        <begin position="1"/>
        <end position="146"/>
    </location>
</feature>
<dbReference type="GO" id="GO:0005829">
    <property type="term" value="C:cytosol"/>
    <property type="evidence" value="ECO:0007669"/>
    <property type="project" value="TreeGrafter"/>
</dbReference>
<keyword evidence="4" id="KW-0808">Transferase</keyword>
<sequence length="515" mass="54710">MPVARALLSVSDKSGIVEFAQRLAALGVELISTGGTALALREAGLEVRSIDDLTGFPEIMDGRVKTLNPRLYAGLLALRDNPEHLEQAREHQIEFVDLVCVNLYPFEQTVATEGVSDAEVIEQIDIGGPTMVRAAAKNAAYAAVVTDPSQYGPLLDELEAADRRLSLETRQQLAGEAFALIARYDAAISNWFAARGDGMPATLAATFERELELPYGENPHQQAAYYRQSGVNEGVLGSAEQLSGKPLSFNNILDLDGARATLAELGDGQPACVIVKHNNPCGAARGADLLEAYRKAFAGDPVSAYGGVIALNSVVDEATASALSEQFIEVLIAPGYEPAALEILSAKEKLRILASPDDGAAPAGPELRPVAGGLLVQERDSVSIDRSKLEVVSDRMPTEDEWRDLIFAWQVCRHVKSNAIVAARGEATLGIGAGQMSRVDSVNIALGREWITERSGIVLASDAFFPFADGVVGALDGGAAALIQPGGSIRDDEVIAAANERGAAMVFTGERHFRH</sequence>
<dbReference type="SMART" id="SM00851">
    <property type="entry name" value="MGS"/>
    <property type="match status" value="1"/>
</dbReference>
<dbReference type="CDD" id="cd01421">
    <property type="entry name" value="IMPCH"/>
    <property type="match status" value="1"/>
</dbReference>
<keyword evidence="7" id="KW-0511">Multifunctional enzyme</keyword>
<dbReference type="SMART" id="SM00798">
    <property type="entry name" value="AICARFT_IMPCHas"/>
    <property type="match status" value="1"/>
</dbReference>
<evidence type="ECO:0000256" key="8">
    <source>
        <dbReference type="ARBA" id="ARBA00050488"/>
    </source>
</evidence>
<dbReference type="SUPFAM" id="SSF53927">
    <property type="entry name" value="Cytidine deaminase-like"/>
    <property type="match status" value="1"/>
</dbReference>
<dbReference type="SUPFAM" id="SSF52335">
    <property type="entry name" value="Methylglyoxal synthase-like"/>
    <property type="match status" value="1"/>
</dbReference>
<comment type="pathway">
    <text evidence="2">Purine metabolism; IMP biosynthesis via de novo pathway; 5-formamido-1-(5-phospho-D-ribosyl)imidazole-4-carboxamide from 5-amino-1-(5-phospho-D-ribosyl)imidazole-4-carboxamide (10-formyl THF route): step 1/1.</text>
</comment>
<dbReference type="FunFam" id="3.40.50.1380:FF:000001">
    <property type="entry name" value="Bifunctional purine biosynthesis protein PurH"/>
    <property type="match status" value="1"/>
</dbReference>
<name>A0A6J5ZZ66_9ZZZZ</name>
<evidence type="ECO:0000256" key="7">
    <source>
        <dbReference type="ARBA" id="ARBA00023268"/>
    </source>
</evidence>
<dbReference type="GO" id="GO:0003937">
    <property type="term" value="F:IMP cyclohydrolase activity"/>
    <property type="evidence" value="ECO:0007669"/>
    <property type="project" value="UniProtKB-EC"/>
</dbReference>
<dbReference type="UniPathway" id="UPA00074">
    <property type="reaction ID" value="UER00133"/>
</dbReference>
<dbReference type="EMBL" id="CAESAO010000161">
    <property type="protein sequence ID" value="CAB4346682.1"/>
    <property type="molecule type" value="Genomic_DNA"/>
</dbReference>
<dbReference type="GO" id="GO:0004643">
    <property type="term" value="F:phosphoribosylaminoimidazolecarboxamide formyltransferase activity"/>
    <property type="evidence" value="ECO:0007669"/>
    <property type="project" value="UniProtKB-EC"/>
</dbReference>
<evidence type="ECO:0000256" key="6">
    <source>
        <dbReference type="ARBA" id="ARBA00022801"/>
    </source>
</evidence>
<dbReference type="InterPro" id="IPR016193">
    <property type="entry name" value="Cytidine_deaminase-like"/>
</dbReference>
<keyword evidence="5" id="KW-0658">Purine biosynthesis</keyword>
<evidence type="ECO:0000256" key="1">
    <source>
        <dbReference type="ARBA" id="ARBA00004844"/>
    </source>
</evidence>
<evidence type="ECO:0000256" key="3">
    <source>
        <dbReference type="ARBA" id="ARBA00007667"/>
    </source>
</evidence>
<accession>A0A6J5ZZ66</accession>
<comment type="catalytic activity">
    <reaction evidence="8">
        <text>(6R)-10-formyltetrahydrofolate + 5-amino-1-(5-phospho-beta-D-ribosyl)imidazole-4-carboxamide = 5-formamido-1-(5-phospho-D-ribosyl)imidazole-4-carboxamide + (6S)-5,6,7,8-tetrahydrofolate</text>
        <dbReference type="Rhea" id="RHEA:22192"/>
        <dbReference type="ChEBI" id="CHEBI:57453"/>
        <dbReference type="ChEBI" id="CHEBI:58467"/>
        <dbReference type="ChEBI" id="CHEBI:58475"/>
        <dbReference type="ChEBI" id="CHEBI:195366"/>
        <dbReference type="EC" id="2.1.2.3"/>
    </reaction>
</comment>
<reference evidence="11" key="1">
    <citation type="submission" date="2020-05" db="EMBL/GenBank/DDBJ databases">
        <authorList>
            <person name="Chiriac C."/>
            <person name="Salcher M."/>
            <person name="Ghai R."/>
            <person name="Kavagutti S V."/>
        </authorList>
    </citation>
    <scope>NUCLEOTIDE SEQUENCE</scope>
</reference>
<dbReference type="InterPro" id="IPR011607">
    <property type="entry name" value="MGS-like_dom"/>
</dbReference>
<dbReference type="GO" id="GO:0006189">
    <property type="term" value="P:'de novo' IMP biosynthetic process"/>
    <property type="evidence" value="ECO:0007669"/>
    <property type="project" value="UniProtKB-UniPathway"/>
</dbReference>
<gene>
    <name evidence="11" type="ORF">UFOPK3522_01444</name>
</gene>
<protein>
    <submittedName>
        <fullName evidence="11">Unannotated protein</fullName>
    </submittedName>
</protein>
<evidence type="ECO:0000256" key="2">
    <source>
        <dbReference type="ARBA" id="ARBA00004954"/>
    </source>
</evidence>
<dbReference type="PROSITE" id="PS51855">
    <property type="entry name" value="MGS"/>
    <property type="match status" value="1"/>
</dbReference>
<dbReference type="Pfam" id="PF01808">
    <property type="entry name" value="AICARFT_IMPCHas"/>
    <property type="match status" value="1"/>
</dbReference>
<dbReference type="FunFam" id="3.40.140.20:FF:000001">
    <property type="entry name" value="Bifunctional purine biosynthesis protein PurH"/>
    <property type="match status" value="1"/>
</dbReference>
<evidence type="ECO:0000256" key="5">
    <source>
        <dbReference type="ARBA" id="ARBA00022755"/>
    </source>
</evidence>
<dbReference type="Pfam" id="PF02142">
    <property type="entry name" value="MGS"/>
    <property type="match status" value="1"/>
</dbReference>
<dbReference type="NCBIfam" id="TIGR00355">
    <property type="entry name" value="purH"/>
    <property type="match status" value="1"/>
</dbReference>
<comment type="pathway">
    <text evidence="1">Purine metabolism; IMP biosynthesis via de novo pathway; IMP from 5-formamido-1-(5-phospho-D-ribosyl)imidazole-4-carboxamide: step 1/1.</text>
</comment>
<comment type="similarity">
    <text evidence="3">Belongs to the PurH family.</text>
</comment>
<dbReference type="PIRSF" id="PIRSF000414">
    <property type="entry name" value="AICARFT_IMPCHas"/>
    <property type="match status" value="1"/>
</dbReference>
<dbReference type="NCBIfam" id="NF002049">
    <property type="entry name" value="PRK00881.1"/>
    <property type="match status" value="1"/>
</dbReference>
<dbReference type="Gene3D" id="3.40.140.20">
    <property type="match status" value="2"/>
</dbReference>
<dbReference type="PANTHER" id="PTHR11692:SF0">
    <property type="entry name" value="BIFUNCTIONAL PURINE BIOSYNTHESIS PROTEIN ATIC"/>
    <property type="match status" value="1"/>
</dbReference>